<dbReference type="GO" id="GO:0030170">
    <property type="term" value="F:pyridoxal phosphate binding"/>
    <property type="evidence" value="ECO:0007669"/>
    <property type="project" value="InterPro"/>
</dbReference>
<dbReference type="SUPFAM" id="SSF53383">
    <property type="entry name" value="PLP-dependent transferases"/>
    <property type="match status" value="1"/>
</dbReference>
<protein>
    <recommendedName>
        <fullName evidence="7">Glutamate-1-semialdehyde 2,1-aminomutase</fullName>
        <shortName evidence="7">GSA</shortName>
        <ecNumber evidence="7">5.4.3.8</ecNumber>
    </recommendedName>
    <alternativeName>
        <fullName evidence="7">Glutamate-1-semialdehyde aminotransferase</fullName>
        <shortName evidence="7">GSA-AT</shortName>
    </alternativeName>
</protein>
<keyword evidence="7" id="KW-0963">Cytoplasm</keyword>
<comment type="subunit">
    <text evidence="7">Homodimer.</text>
</comment>
<dbReference type="GO" id="GO:0005737">
    <property type="term" value="C:cytoplasm"/>
    <property type="evidence" value="ECO:0007669"/>
    <property type="project" value="UniProtKB-SubCell"/>
</dbReference>
<keyword evidence="4 7" id="KW-0663">Pyridoxal phosphate</keyword>
<dbReference type="UniPathway" id="UPA00251">
    <property type="reaction ID" value="UER00317"/>
</dbReference>
<dbReference type="EC" id="5.4.3.8" evidence="7"/>
<keyword evidence="5 7" id="KW-0413">Isomerase</keyword>
<dbReference type="Pfam" id="PF00202">
    <property type="entry name" value="Aminotran_3"/>
    <property type="match status" value="1"/>
</dbReference>
<comment type="similarity">
    <text evidence="3 7">Belongs to the class-III pyridoxal-phosphate-dependent aminotransferase family. HemL subfamily.</text>
</comment>
<dbReference type="PANTHER" id="PTHR43713">
    <property type="entry name" value="GLUTAMATE-1-SEMIALDEHYDE 2,1-AMINOMUTASE"/>
    <property type="match status" value="1"/>
</dbReference>
<name>E0XRX6_9GAMM</name>
<keyword evidence="6 7" id="KW-0627">Porphyrin biosynthesis</keyword>
<organism evidence="8">
    <name type="scientific">uncultured gamma proteobacterium HF0070_08D07</name>
    <dbReference type="NCBI Taxonomy" id="710983"/>
    <lineage>
        <taxon>Bacteria</taxon>
        <taxon>Pseudomonadati</taxon>
        <taxon>Pseudomonadota</taxon>
        <taxon>Gammaproteobacteria</taxon>
        <taxon>environmental samples</taxon>
    </lineage>
</organism>
<dbReference type="InterPro" id="IPR015422">
    <property type="entry name" value="PyrdxlP-dep_Trfase_small"/>
</dbReference>
<dbReference type="EMBL" id="GU474855">
    <property type="protein sequence ID" value="ADI17167.1"/>
    <property type="molecule type" value="Genomic_DNA"/>
</dbReference>
<proteinExistence type="inferred from homology"/>
<dbReference type="AlphaFoldDB" id="E0XRX6"/>
<dbReference type="InterPro" id="IPR015424">
    <property type="entry name" value="PyrdxlP-dep_Trfase"/>
</dbReference>
<accession>E0XRX6</accession>
<evidence type="ECO:0000256" key="6">
    <source>
        <dbReference type="ARBA" id="ARBA00023244"/>
    </source>
</evidence>
<evidence type="ECO:0000313" key="8">
    <source>
        <dbReference type="EMBL" id="ADI17167.1"/>
    </source>
</evidence>
<evidence type="ECO:0000256" key="7">
    <source>
        <dbReference type="HAMAP-Rule" id="MF_00375"/>
    </source>
</evidence>
<evidence type="ECO:0000256" key="3">
    <source>
        <dbReference type="ARBA" id="ARBA00008981"/>
    </source>
</evidence>
<dbReference type="InterPro" id="IPR004639">
    <property type="entry name" value="4pyrrol_synth_GluAld_NH2Trfase"/>
</dbReference>
<dbReference type="CDD" id="cd00610">
    <property type="entry name" value="OAT_like"/>
    <property type="match status" value="1"/>
</dbReference>
<dbReference type="NCBIfam" id="TIGR00713">
    <property type="entry name" value="hemL"/>
    <property type="match status" value="1"/>
</dbReference>
<dbReference type="PROSITE" id="PS00600">
    <property type="entry name" value="AA_TRANSFER_CLASS_3"/>
    <property type="match status" value="1"/>
</dbReference>
<reference evidence="8" key="1">
    <citation type="journal article" date="2011" name="Environ. Microbiol.">
        <title>Time-series analyses of Monterey Bay coastal microbial picoplankton using a 'genome proxy' microarray.</title>
        <authorList>
            <person name="Rich V.I."/>
            <person name="Pham V.D."/>
            <person name="Eppley J."/>
            <person name="Shi Y."/>
            <person name="DeLong E.F."/>
        </authorList>
    </citation>
    <scope>NUCLEOTIDE SEQUENCE</scope>
</reference>
<dbReference type="InterPro" id="IPR015421">
    <property type="entry name" value="PyrdxlP-dep_Trfase_major"/>
</dbReference>
<evidence type="ECO:0000256" key="5">
    <source>
        <dbReference type="ARBA" id="ARBA00023235"/>
    </source>
</evidence>
<sequence>MKKNLSAKAMEEAKALFPGGVNSPVRAFQSVGGEPIVMESASGPFLTDLDGNIYIDYIGSWGPMIAGHNHPTVVRKIEQQLKRGISFGTPAQPENRLAKEILSRMPYIEKIRMVNSGTEAIMSAIRLARAATGRELIVKFDGGYHGHSDSVLVEAGSGVSTLGLPDSPGVPRNLAEKSISVAYNDNEAIQQVFEERGDGIACVVVEPIAGNMGCIPASDSFLRLLRSLTTKYSALLIFDEVMTGFRVGRSGAQGLYNIQPDLTVLGKIIGGGLPVGAFGGKKHLMREIAPDGPVYQAGTLSGNPLAMTAGLATLELLTEETYSRIWEQTQKLASGFEEIAESHSVEVSVTKVCGMFSICFTKYPPKNFLDVAASDTEKFNHFFHSMLNRGIYFGPSAYEAAFVGSTHNEDTTKKTLQAAERAFAELGQTKPN</sequence>
<dbReference type="FunFam" id="3.40.640.10:FF:000021">
    <property type="entry name" value="Glutamate-1-semialdehyde 2,1-aminomutase"/>
    <property type="match status" value="1"/>
</dbReference>
<comment type="pathway">
    <text evidence="2">Porphyrin-containing compound metabolism; protoporphyrin-IX biosynthesis; 5-aminolevulinate from L-glutamyl-tRNA(Glu): step 2/2.</text>
</comment>
<evidence type="ECO:0000256" key="1">
    <source>
        <dbReference type="ARBA" id="ARBA00001933"/>
    </source>
</evidence>
<dbReference type="HAMAP" id="MF_00375">
    <property type="entry name" value="HemL_aminotrans_3"/>
    <property type="match status" value="1"/>
</dbReference>
<dbReference type="GO" id="GO:0008483">
    <property type="term" value="F:transaminase activity"/>
    <property type="evidence" value="ECO:0007669"/>
    <property type="project" value="UniProtKB-KW"/>
</dbReference>
<gene>
    <name evidence="7" type="primary">hemL</name>
</gene>
<comment type="catalytic activity">
    <reaction evidence="7">
        <text>(S)-4-amino-5-oxopentanoate = 5-aminolevulinate</text>
        <dbReference type="Rhea" id="RHEA:14265"/>
        <dbReference type="ChEBI" id="CHEBI:57501"/>
        <dbReference type="ChEBI" id="CHEBI:356416"/>
        <dbReference type="EC" id="5.4.3.8"/>
    </reaction>
</comment>
<dbReference type="PANTHER" id="PTHR43713:SF3">
    <property type="entry name" value="GLUTAMATE-1-SEMIALDEHYDE 2,1-AMINOMUTASE 1, CHLOROPLASTIC-RELATED"/>
    <property type="match status" value="1"/>
</dbReference>
<dbReference type="NCBIfam" id="NF000818">
    <property type="entry name" value="PRK00062.1"/>
    <property type="match status" value="1"/>
</dbReference>
<dbReference type="Gene3D" id="3.40.640.10">
    <property type="entry name" value="Type I PLP-dependent aspartate aminotransferase-like (Major domain)"/>
    <property type="match status" value="1"/>
</dbReference>
<evidence type="ECO:0000256" key="4">
    <source>
        <dbReference type="ARBA" id="ARBA00022898"/>
    </source>
</evidence>
<dbReference type="Gene3D" id="3.90.1150.10">
    <property type="entry name" value="Aspartate Aminotransferase, domain 1"/>
    <property type="match status" value="1"/>
</dbReference>
<evidence type="ECO:0000256" key="2">
    <source>
        <dbReference type="ARBA" id="ARBA00004819"/>
    </source>
</evidence>
<feature type="modified residue" description="N6-(pyridoxal phosphate)lysine" evidence="7">
    <location>
        <position position="267"/>
    </location>
</feature>
<dbReference type="InterPro" id="IPR049704">
    <property type="entry name" value="Aminotrans_3_PPA_site"/>
</dbReference>
<comment type="subcellular location">
    <subcellularLocation>
        <location evidence="7">Cytoplasm</location>
    </subcellularLocation>
</comment>
<comment type="cofactor">
    <cofactor evidence="1 7">
        <name>pyridoxal 5'-phosphate</name>
        <dbReference type="ChEBI" id="CHEBI:597326"/>
    </cofactor>
</comment>
<keyword evidence="8" id="KW-0032">Aminotransferase</keyword>
<dbReference type="GO" id="GO:0042286">
    <property type="term" value="F:glutamate-1-semialdehyde 2,1-aminomutase activity"/>
    <property type="evidence" value="ECO:0007669"/>
    <property type="project" value="UniProtKB-UniRule"/>
</dbReference>
<dbReference type="GO" id="GO:0006782">
    <property type="term" value="P:protoporphyrinogen IX biosynthetic process"/>
    <property type="evidence" value="ECO:0007669"/>
    <property type="project" value="UniProtKB-UniRule"/>
</dbReference>
<dbReference type="InterPro" id="IPR005814">
    <property type="entry name" value="Aminotrans_3"/>
</dbReference>
<keyword evidence="8" id="KW-0808">Transferase</keyword>